<dbReference type="SMART" id="SM00385">
    <property type="entry name" value="CYCLIN"/>
    <property type="match status" value="1"/>
</dbReference>
<dbReference type="InterPro" id="IPR036915">
    <property type="entry name" value="Cyclin-like_sf"/>
</dbReference>
<dbReference type="Pfam" id="PF16899">
    <property type="entry name" value="Cyclin_C_2"/>
    <property type="match status" value="1"/>
</dbReference>
<dbReference type="InterPro" id="IPR043198">
    <property type="entry name" value="Cyclin/Ssn8"/>
</dbReference>
<dbReference type="GO" id="GO:0016538">
    <property type="term" value="F:cyclin-dependent protein serine/threonine kinase regulator activity"/>
    <property type="evidence" value="ECO:0007669"/>
    <property type="project" value="InterPro"/>
</dbReference>
<dbReference type="AlphaFoldDB" id="A0A238FFC3"/>
<dbReference type="STRING" id="269621.A0A238FFC3"/>
<comment type="similarity">
    <text evidence="2">Belongs to the cyclin family.</text>
</comment>
<dbReference type="SUPFAM" id="SSF47954">
    <property type="entry name" value="Cyclin-like"/>
    <property type="match status" value="2"/>
</dbReference>
<feature type="region of interest" description="Disordered" evidence="3">
    <location>
        <begin position="91"/>
        <end position="114"/>
    </location>
</feature>
<accession>A0A238FFC3</accession>
<dbReference type="InterPro" id="IPR031658">
    <property type="entry name" value="Cyclin_C_2"/>
</dbReference>
<dbReference type="Pfam" id="PF00134">
    <property type="entry name" value="Cyclin_N"/>
    <property type="match status" value="1"/>
</dbReference>
<evidence type="ECO:0000256" key="3">
    <source>
        <dbReference type="SAM" id="MobiDB-lite"/>
    </source>
</evidence>
<evidence type="ECO:0000259" key="4">
    <source>
        <dbReference type="SMART" id="SM00385"/>
    </source>
</evidence>
<dbReference type="EMBL" id="FMSP01000005">
    <property type="protein sequence ID" value="SCV69838.1"/>
    <property type="molecule type" value="Genomic_DNA"/>
</dbReference>
<evidence type="ECO:0000313" key="5">
    <source>
        <dbReference type="EMBL" id="SCV69838.1"/>
    </source>
</evidence>
<keyword evidence="6" id="KW-1185">Reference proteome</keyword>
<evidence type="ECO:0000256" key="1">
    <source>
        <dbReference type="ARBA" id="ARBA00023127"/>
    </source>
</evidence>
<dbReference type="CDD" id="cd20525">
    <property type="entry name" value="CYCLIN_CCNH_rpt2"/>
    <property type="match status" value="1"/>
</dbReference>
<evidence type="ECO:0000256" key="2">
    <source>
        <dbReference type="RuleBase" id="RU000383"/>
    </source>
</evidence>
<dbReference type="PANTHER" id="PTHR10026">
    <property type="entry name" value="CYCLIN"/>
    <property type="match status" value="1"/>
</dbReference>
<reference evidence="6" key="1">
    <citation type="submission" date="2016-09" db="EMBL/GenBank/DDBJ databases">
        <authorList>
            <person name="Jeantristanb JTB J.-T."/>
            <person name="Ricardo R."/>
        </authorList>
    </citation>
    <scope>NUCLEOTIDE SEQUENCE [LARGE SCALE GENOMIC DNA]</scope>
</reference>
<name>A0A238FFC3_9BASI</name>
<feature type="region of interest" description="Disordered" evidence="3">
    <location>
        <begin position="348"/>
        <end position="402"/>
    </location>
</feature>
<organism evidence="5 6">
    <name type="scientific">Microbotryum intermedium</name>
    <dbReference type="NCBI Taxonomy" id="269621"/>
    <lineage>
        <taxon>Eukaryota</taxon>
        <taxon>Fungi</taxon>
        <taxon>Dikarya</taxon>
        <taxon>Basidiomycota</taxon>
        <taxon>Pucciniomycotina</taxon>
        <taxon>Microbotryomycetes</taxon>
        <taxon>Microbotryales</taxon>
        <taxon>Microbotryaceae</taxon>
        <taxon>Microbotryum</taxon>
    </lineage>
</organism>
<gene>
    <name evidence="5" type="ORF">BQ2448_1232</name>
</gene>
<dbReference type="InterPro" id="IPR006671">
    <property type="entry name" value="Cyclin_N"/>
</dbReference>
<evidence type="ECO:0000313" key="6">
    <source>
        <dbReference type="Proteomes" id="UP000198372"/>
    </source>
</evidence>
<proteinExistence type="inferred from homology"/>
<dbReference type="InterPro" id="IPR013763">
    <property type="entry name" value="Cyclin-like_dom"/>
</dbReference>
<keyword evidence="1 2" id="KW-0195">Cyclin</keyword>
<dbReference type="GO" id="GO:0006357">
    <property type="term" value="P:regulation of transcription by RNA polymerase II"/>
    <property type="evidence" value="ECO:0007669"/>
    <property type="project" value="InterPro"/>
</dbReference>
<feature type="compositionally biased region" description="Basic and acidic residues" evidence="3">
    <location>
        <begin position="348"/>
        <end position="386"/>
    </location>
</feature>
<dbReference type="CDD" id="cd20524">
    <property type="entry name" value="CYCLIN_CCNH_rpt1"/>
    <property type="match status" value="1"/>
</dbReference>
<dbReference type="Proteomes" id="UP000198372">
    <property type="component" value="Unassembled WGS sequence"/>
</dbReference>
<dbReference type="Gene3D" id="1.10.472.10">
    <property type="entry name" value="Cyclin-like"/>
    <property type="match status" value="2"/>
</dbReference>
<dbReference type="OrthoDB" id="340962at2759"/>
<feature type="domain" description="Cyclin-like" evidence="4">
    <location>
        <begin position="133"/>
        <end position="214"/>
    </location>
</feature>
<protein>
    <submittedName>
        <fullName evidence="5">BQ2448_1232 protein</fullName>
    </submittedName>
</protein>
<sequence>MAKRIVAAPDEPSRPKRMRPLPLYEASSQFRHWRFSSSRLDQLRHELNAEAVKVVAAKVEQERVSWLAPPLAHPLRVPCSSSTHSGFFQAQAHATASTETDRTEPAPTEPARIDEHDYLSAADELALVTYYLVQIPALCRAFHLPEIVQATAQSYLKRFYLSNTCMNYHPKHVMLTCVFLGCKTENHMLSIDGFASKLKETPASILDLEFLVSQSLKFEYKVHHAFTAVQGLGLDLQTTPAPLESISSLYDRALKHARTARLTDLEFLYSPSQIALSCVRLVDPLAVETWLDAKFDLLSKKQSGAGHDEDQEYDRAELDKRGLLKQLDRIAEVIKDIDENGAVDKEKVKEIDRRLKSVSNPEKDPKSTLYKQKQEDLARAREEKSKAKSAARPQNDDSSVFD</sequence>